<keyword evidence="3" id="KW-1185">Reference proteome</keyword>
<keyword evidence="1" id="KW-1133">Transmembrane helix</keyword>
<dbReference type="EMBL" id="JBHTND010000020">
    <property type="protein sequence ID" value="MFD1302836.1"/>
    <property type="molecule type" value="Genomic_DNA"/>
</dbReference>
<keyword evidence="1" id="KW-0812">Transmembrane</keyword>
<evidence type="ECO:0000256" key="1">
    <source>
        <dbReference type="SAM" id="Phobius"/>
    </source>
</evidence>
<dbReference type="Proteomes" id="UP001597176">
    <property type="component" value="Unassembled WGS sequence"/>
</dbReference>
<protein>
    <submittedName>
        <fullName evidence="2">DUF2809 domain-containing protein</fullName>
    </submittedName>
</protein>
<accession>A0ABW3X1M7</accession>
<dbReference type="Pfam" id="PF10990">
    <property type="entry name" value="DUF2809"/>
    <property type="match status" value="1"/>
</dbReference>
<keyword evidence="1" id="KW-0472">Membrane</keyword>
<reference evidence="3" key="1">
    <citation type="journal article" date="2019" name="Int. J. Syst. Evol. Microbiol.">
        <title>The Global Catalogue of Microorganisms (GCM) 10K type strain sequencing project: providing services to taxonomists for standard genome sequencing and annotation.</title>
        <authorList>
            <consortium name="The Broad Institute Genomics Platform"/>
            <consortium name="The Broad Institute Genome Sequencing Center for Infectious Disease"/>
            <person name="Wu L."/>
            <person name="Ma J."/>
        </authorList>
    </citation>
    <scope>NUCLEOTIDE SEQUENCE [LARGE SCALE GENOMIC DNA]</scope>
    <source>
        <strain evidence="3">CCUG 56108</strain>
    </source>
</reference>
<evidence type="ECO:0000313" key="2">
    <source>
        <dbReference type="EMBL" id="MFD1302836.1"/>
    </source>
</evidence>
<gene>
    <name evidence="2" type="ORF">ACFQ4G_14775</name>
</gene>
<organism evidence="2 3">
    <name type="scientific">Methylobacterium marchantiae</name>
    <dbReference type="NCBI Taxonomy" id="600331"/>
    <lineage>
        <taxon>Bacteria</taxon>
        <taxon>Pseudomonadati</taxon>
        <taxon>Pseudomonadota</taxon>
        <taxon>Alphaproteobacteria</taxon>
        <taxon>Hyphomicrobiales</taxon>
        <taxon>Methylobacteriaceae</taxon>
        <taxon>Methylobacterium</taxon>
    </lineage>
</organism>
<sequence length="156" mass="16505">MPGFLMPSLLMPGFLKARAIYLAATVVVVGVGLTLRLVPLGLPMGVVKYGGSALWAAMVYGLVATCLPEKRGRILVVAGAIAVAVELFRLVHTPWLDSFRLTLAGALLLGRIFSIWNLVAYAAGLAAAALADRWVGPARPPRRQAGYPAGDGVRRQ</sequence>
<feature type="transmembrane region" description="Helical" evidence="1">
    <location>
        <begin position="112"/>
        <end position="135"/>
    </location>
</feature>
<name>A0ABW3X1M7_9HYPH</name>
<evidence type="ECO:0000313" key="3">
    <source>
        <dbReference type="Proteomes" id="UP001597176"/>
    </source>
</evidence>
<dbReference type="InterPro" id="IPR021257">
    <property type="entry name" value="DUF2809"/>
</dbReference>
<comment type="caution">
    <text evidence="2">The sequence shown here is derived from an EMBL/GenBank/DDBJ whole genome shotgun (WGS) entry which is preliminary data.</text>
</comment>
<dbReference type="RefSeq" id="WP_238205216.1">
    <property type="nucleotide sequence ID" value="NZ_JBHTND010000020.1"/>
</dbReference>
<feature type="transmembrane region" description="Helical" evidence="1">
    <location>
        <begin position="46"/>
        <end position="67"/>
    </location>
</feature>
<proteinExistence type="predicted"/>
<feature type="transmembrane region" description="Helical" evidence="1">
    <location>
        <begin position="20"/>
        <end position="40"/>
    </location>
</feature>
<feature type="transmembrane region" description="Helical" evidence="1">
    <location>
        <begin position="74"/>
        <end position="92"/>
    </location>
</feature>